<protein>
    <submittedName>
        <fullName evidence="2">Uncharacterized protein</fullName>
    </submittedName>
</protein>
<evidence type="ECO:0000313" key="3">
    <source>
        <dbReference type="Proteomes" id="UP000076532"/>
    </source>
</evidence>
<keyword evidence="3" id="KW-1185">Reference proteome</keyword>
<gene>
    <name evidence="2" type="ORF">FIBSPDRAFT_878057</name>
</gene>
<organism evidence="2 3">
    <name type="scientific">Athelia psychrophila</name>
    <dbReference type="NCBI Taxonomy" id="1759441"/>
    <lineage>
        <taxon>Eukaryota</taxon>
        <taxon>Fungi</taxon>
        <taxon>Dikarya</taxon>
        <taxon>Basidiomycota</taxon>
        <taxon>Agaricomycotina</taxon>
        <taxon>Agaricomycetes</taxon>
        <taxon>Agaricomycetidae</taxon>
        <taxon>Atheliales</taxon>
        <taxon>Atheliaceae</taxon>
        <taxon>Athelia</taxon>
    </lineage>
</organism>
<dbReference type="Proteomes" id="UP000076532">
    <property type="component" value="Unassembled WGS sequence"/>
</dbReference>
<proteinExistence type="predicted"/>
<reference evidence="2 3" key="1">
    <citation type="journal article" date="2016" name="Mol. Biol. Evol.">
        <title>Comparative Genomics of Early-Diverging Mushroom-Forming Fungi Provides Insights into the Origins of Lignocellulose Decay Capabilities.</title>
        <authorList>
            <person name="Nagy L.G."/>
            <person name="Riley R."/>
            <person name="Tritt A."/>
            <person name="Adam C."/>
            <person name="Daum C."/>
            <person name="Floudas D."/>
            <person name="Sun H."/>
            <person name="Yadav J.S."/>
            <person name="Pangilinan J."/>
            <person name="Larsson K.H."/>
            <person name="Matsuura K."/>
            <person name="Barry K."/>
            <person name="Labutti K."/>
            <person name="Kuo R."/>
            <person name="Ohm R.A."/>
            <person name="Bhattacharya S.S."/>
            <person name="Shirouzu T."/>
            <person name="Yoshinaga Y."/>
            <person name="Martin F.M."/>
            <person name="Grigoriev I.V."/>
            <person name="Hibbett D.S."/>
        </authorList>
    </citation>
    <scope>NUCLEOTIDE SEQUENCE [LARGE SCALE GENOMIC DNA]</scope>
    <source>
        <strain evidence="2 3">CBS 109695</strain>
    </source>
</reference>
<evidence type="ECO:0000256" key="1">
    <source>
        <dbReference type="SAM" id="MobiDB-lite"/>
    </source>
</evidence>
<evidence type="ECO:0000313" key="2">
    <source>
        <dbReference type="EMBL" id="KZP04909.1"/>
    </source>
</evidence>
<name>A0A167VE20_9AGAM</name>
<feature type="region of interest" description="Disordered" evidence="1">
    <location>
        <begin position="39"/>
        <end position="58"/>
    </location>
</feature>
<dbReference type="AlphaFoldDB" id="A0A167VE20"/>
<sequence>MPLQCHYNLPTILPSVSAEQKFLYVSCNYDFRVAAKHSEPLSHKQPNTITSPARRRAR</sequence>
<accession>A0A167VE20</accession>
<dbReference type="EMBL" id="KV417879">
    <property type="protein sequence ID" value="KZP04909.1"/>
    <property type="molecule type" value="Genomic_DNA"/>
</dbReference>